<dbReference type="Proteomes" id="UP000250991">
    <property type="component" value="Unassembled WGS sequence"/>
</dbReference>
<reference evidence="2 3" key="1">
    <citation type="submission" date="2018-06" db="EMBL/GenBank/DDBJ databases">
        <authorList>
            <consortium name="Pathogen Informatics"/>
            <person name="Doyle S."/>
        </authorList>
    </citation>
    <scope>NUCLEOTIDE SEQUENCE [LARGE SCALE GENOMIC DNA]</scope>
    <source>
        <strain evidence="2 3">NCTC8009</strain>
    </source>
</reference>
<protein>
    <submittedName>
        <fullName evidence="2">Uncharacterized protein</fullName>
    </submittedName>
</protein>
<feature type="transmembrane region" description="Helical" evidence="1">
    <location>
        <begin position="6"/>
        <end position="26"/>
    </location>
</feature>
<proteinExistence type="predicted"/>
<gene>
    <name evidence="2" type="ORF">NCTC8009_01928</name>
</gene>
<accession>A0A2X3JQU9</accession>
<keyword evidence="1" id="KW-1133">Transmembrane helix</keyword>
<keyword evidence="1" id="KW-0472">Membrane</keyword>
<dbReference type="AlphaFoldDB" id="A0A2X3JQU9"/>
<sequence>MFIAWYWIVLIALVVVGYFLHLNVIVGRFARTGRTA</sequence>
<organism evidence="2 3">
    <name type="scientific">Escherichia coli</name>
    <dbReference type="NCBI Taxonomy" id="562"/>
    <lineage>
        <taxon>Bacteria</taxon>
        <taxon>Pseudomonadati</taxon>
        <taxon>Pseudomonadota</taxon>
        <taxon>Gammaproteobacteria</taxon>
        <taxon>Enterobacterales</taxon>
        <taxon>Enterobacteriaceae</taxon>
        <taxon>Escherichia</taxon>
    </lineage>
</organism>
<dbReference type="EMBL" id="UARW01000010">
    <property type="protein sequence ID" value="SQD01497.1"/>
    <property type="molecule type" value="Genomic_DNA"/>
</dbReference>
<dbReference type="AntiFam" id="ANF00071">
    <property type="entry name" value="Translation of intergenic region"/>
</dbReference>
<evidence type="ECO:0000256" key="1">
    <source>
        <dbReference type="SAM" id="Phobius"/>
    </source>
</evidence>
<name>A0A2X3JQU9_ECOLX</name>
<evidence type="ECO:0000313" key="2">
    <source>
        <dbReference type="EMBL" id="SQD01497.1"/>
    </source>
</evidence>
<keyword evidence="1" id="KW-0812">Transmembrane</keyword>
<evidence type="ECO:0000313" key="3">
    <source>
        <dbReference type="Proteomes" id="UP000250991"/>
    </source>
</evidence>